<keyword evidence="9" id="KW-1185">Reference proteome</keyword>
<comment type="caution">
    <text evidence="8">The sequence shown here is derived from an EMBL/GenBank/DDBJ whole genome shotgun (WGS) entry which is preliminary data.</text>
</comment>
<dbReference type="OrthoDB" id="9811276at2"/>
<protein>
    <submittedName>
        <fullName evidence="8">Translocation/assembly module TamB</fullName>
    </submittedName>
</protein>
<evidence type="ECO:0000256" key="5">
    <source>
        <dbReference type="SAM" id="MobiDB-lite"/>
    </source>
</evidence>
<dbReference type="GO" id="GO:0005886">
    <property type="term" value="C:plasma membrane"/>
    <property type="evidence" value="ECO:0007669"/>
    <property type="project" value="InterPro"/>
</dbReference>
<reference evidence="8 9" key="1">
    <citation type="submission" date="2018-07" db="EMBL/GenBank/DDBJ databases">
        <title>Genome analysis of Runella aurantiaca.</title>
        <authorList>
            <person name="Yang X."/>
        </authorList>
    </citation>
    <scope>NUCLEOTIDE SEQUENCE [LARGE SCALE GENOMIC DNA]</scope>
    <source>
        <strain evidence="8 9">YX9</strain>
    </source>
</reference>
<organism evidence="8 9">
    <name type="scientific">Runella aurantiaca</name>
    <dbReference type="NCBI Taxonomy" id="2282308"/>
    <lineage>
        <taxon>Bacteria</taxon>
        <taxon>Pseudomonadati</taxon>
        <taxon>Bacteroidota</taxon>
        <taxon>Cytophagia</taxon>
        <taxon>Cytophagales</taxon>
        <taxon>Spirosomataceae</taxon>
        <taxon>Runella</taxon>
    </lineage>
</organism>
<name>A0A369I9S4_9BACT</name>
<evidence type="ECO:0000256" key="1">
    <source>
        <dbReference type="ARBA" id="ARBA00004167"/>
    </source>
</evidence>
<dbReference type="EMBL" id="QPIW01000004">
    <property type="protein sequence ID" value="RDB06509.1"/>
    <property type="molecule type" value="Genomic_DNA"/>
</dbReference>
<evidence type="ECO:0000256" key="2">
    <source>
        <dbReference type="ARBA" id="ARBA00022692"/>
    </source>
</evidence>
<evidence type="ECO:0000313" key="9">
    <source>
        <dbReference type="Proteomes" id="UP000253141"/>
    </source>
</evidence>
<evidence type="ECO:0000256" key="6">
    <source>
        <dbReference type="SAM" id="Phobius"/>
    </source>
</evidence>
<feature type="region of interest" description="Disordered" evidence="5">
    <location>
        <begin position="1496"/>
        <end position="1520"/>
    </location>
</feature>
<dbReference type="Proteomes" id="UP000253141">
    <property type="component" value="Unassembled WGS sequence"/>
</dbReference>
<dbReference type="GO" id="GO:0090313">
    <property type="term" value="P:regulation of protein targeting to membrane"/>
    <property type="evidence" value="ECO:0007669"/>
    <property type="project" value="TreeGrafter"/>
</dbReference>
<dbReference type="InterPro" id="IPR052894">
    <property type="entry name" value="AsmA-related"/>
</dbReference>
<keyword evidence="2 6" id="KW-0812">Transmembrane</keyword>
<dbReference type="GO" id="GO:0009306">
    <property type="term" value="P:protein secretion"/>
    <property type="evidence" value="ECO:0007669"/>
    <property type="project" value="InterPro"/>
</dbReference>
<evidence type="ECO:0000313" key="8">
    <source>
        <dbReference type="EMBL" id="RDB06509.1"/>
    </source>
</evidence>
<dbReference type="RefSeq" id="WP_114460411.1">
    <property type="nucleotide sequence ID" value="NZ_QPIW01000004.1"/>
</dbReference>
<feature type="transmembrane region" description="Helical" evidence="6">
    <location>
        <begin position="12"/>
        <end position="32"/>
    </location>
</feature>
<keyword evidence="4 6" id="KW-0472">Membrane</keyword>
<dbReference type="PANTHER" id="PTHR30441:SF8">
    <property type="entry name" value="DUF748 DOMAIN-CONTAINING PROTEIN"/>
    <property type="match status" value="1"/>
</dbReference>
<proteinExistence type="predicted"/>
<keyword evidence="3 6" id="KW-1133">Transmembrane helix</keyword>
<accession>A0A369I9S4</accession>
<evidence type="ECO:0000256" key="4">
    <source>
        <dbReference type="ARBA" id="ARBA00023136"/>
    </source>
</evidence>
<evidence type="ECO:0000256" key="3">
    <source>
        <dbReference type="ARBA" id="ARBA00022989"/>
    </source>
</evidence>
<dbReference type="InterPro" id="IPR007452">
    <property type="entry name" value="TamB_C"/>
</dbReference>
<comment type="subcellular location">
    <subcellularLocation>
        <location evidence="1">Membrane</location>
        <topology evidence="1">Single-pass membrane protein</topology>
    </subcellularLocation>
</comment>
<evidence type="ECO:0000259" key="7">
    <source>
        <dbReference type="Pfam" id="PF04357"/>
    </source>
</evidence>
<feature type="domain" description="Translocation and assembly module TamB C-terminal" evidence="7">
    <location>
        <begin position="1043"/>
        <end position="1464"/>
    </location>
</feature>
<dbReference type="Pfam" id="PF04357">
    <property type="entry name" value="TamB"/>
    <property type="match status" value="1"/>
</dbReference>
<gene>
    <name evidence="8" type="ORF">DVG78_07100</name>
</gene>
<sequence length="1530" mass="173338">MKRFLWYIGNAIFILLVAVMLLTEVVILGIQFPAIQTEVVNRVAKWLSKELQHPTSVGRVNVQWFDAVSLEDVTILDRNGRPMIDVARIDINHDFWSLIFSKGKKTFGTTLDEATLYKPSVWLVKNPKTGELNLDAFIARIEELTANPNAPGVKDQNVPFVIKQVHLIDGSFRWDDPREKRMHGKTFDYNHFTLKSINGEAKNFLVLGDTIALKVQNLRTFDKRTNLTIKELDSKVLYCRTKLELAQLYARIGNSVIGNYISFNYDSPAAFGDFNEKILMRAHLDSTRVRSEDLGWFADYLFTLDETWHANGNFVGTVNNFRLSETNLRFGKNSVLRGDIGFKGVTEFETSVMAFNLKNTRVDAADLRQYYPEKSFNDLVQKFGVVDFSGKYNGTYDKFKLNGDFKTALGQVTVKELEMNLAAKIPTYTADINTHHFDLGKLVDDDEFSEIDLNGKISGKGFSLKTASLNLNGRLPRFRYNNYDYRNVFLNGTLQNKFFKGSVIVKDSNLIADVDGAFDFSKPKYVYHAEGFIQRADLRALKFMSDSLMIHTELNVDLEGNTMDEIVGRAKFLNSYATFKKRNIVVDTLLVDSRLTDGLRRLFISSEFFNFQAQGVFQPTKAVTDLAQLFDEYQMYFFGDEGARLQYYEDKKRKQPFWQRYSIDYRIRAKKMDQLLAFLYPEGYISNGSTAEGVFTVDNTSIFSMTGQFDTLKIGNNSFYNSELDLNTSKFTNSPEVLASAIINSEKQQLVGIAPTEKLALEAAWETDHINFRSSLRQQNMSNRATLNGELRFVGDYLYLQFRKSKLRLLEEDWNVDPNNLITIMGANVTLSNVNLKPNGKDQLLALNGEISTDSTKTLSFETRNFELTTLTPLINVNLAGTANGSVTMRDLYRTLIFDTKADVQKLTYNNFLMGNLTGDGEWDPIDKHLHVDIHLDSKAKRELSITGTYTPNQANNELDLKANFSETNLQLLEPFARGLVSDLSGRAVGTVSITGPVTAPVLDGTVDVKQGRLTFDYLKAVFSFEDKVYFGESDIRVRNLRLTDPEGNTATLRGGVYHDSFNKFSLGFDADMRNFKILNTTIRDNELFYGSAYATGKMEIFGPINNFKISADLTSNRGTKIYIPLDGAAEVASEDFVQFVSSLPDTANKQTANKDKIVPAEESIIKMDFRLNMTPDAYCEIQFDRQTGDAIKAYGRGLINLKIDTRGDFNMSGAYEIQNGDYLFTLQNVINKKFQIQKGSRISWTGDPYGATLDVKANYTSSALLSPLFQTSGTSTSNELNTRRYPVEVMISLNEKMLSPQISYGLKFKEYPSTLSYQITAVEERLKRDEQYLSQQVSSMLLFGQLISDQNNILLQSASGLTNSLSEMVTSQLSKWGSSINENLELGVSGLNLNFNEANPNAINNLQLRFSYRFLNDRFRITRDGRLSYGQNQYDATSLLLDWTLEYWLTDDGSQRLRMYNRNIQNQITASGPNAISYGASYLFTRSFNNFRLFGPKASRPESTPPPTPTPKTNSGRLTTYRNLEELKN</sequence>
<dbReference type="PANTHER" id="PTHR30441">
    <property type="entry name" value="DUF748 DOMAIN-CONTAINING PROTEIN"/>
    <property type="match status" value="1"/>
</dbReference>